<dbReference type="InterPro" id="IPR039207">
    <property type="entry name" value="MMTAG2-like"/>
</dbReference>
<feature type="compositionally biased region" description="Low complexity" evidence="1">
    <location>
        <begin position="158"/>
        <end position="173"/>
    </location>
</feature>
<organism evidence="3">
    <name type="scientific">Tetraselmis sp. GSL018</name>
    <dbReference type="NCBI Taxonomy" id="582737"/>
    <lineage>
        <taxon>Eukaryota</taxon>
        <taxon>Viridiplantae</taxon>
        <taxon>Chlorophyta</taxon>
        <taxon>core chlorophytes</taxon>
        <taxon>Chlorodendrophyceae</taxon>
        <taxon>Chlorodendrales</taxon>
        <taxon>Chlorodendraceae</taxon>
        <taxon>Tetraselmis</taxon>
    </lineage>
</organism>
<feature type="compositionally biased region" description="Basic and acidic residues" evidence="1">
    <location>
        <begin position="174"/>
        <end position="187"/>
    </location>
</feature>
<feature type="region of interest" description="Disordered" evidence="1">
    <location>
        <begin position="90"/>
        <end position="193"/>
    </location>
</feature>
<dbReference type="Pfam" id="PF10159">
    <property type="entry name" value="MMtag"/>
    <property type="match status" value="1"/>
</dbReference>
<feature type="compositionally biased region" description="Acidic residues" evidence="1">
    <location>
        <begin position="115"/>
        <end position="124"/>
    </location>
</feature>
<gene>
    <name evidence="3" type="ORF">TSPGSL018_31466</name>
</gene>
<proteinExistence type="predicted"/>
<evidence type="ECO:0000256" key="1">
    <source>
        <dbReference type="SAM" id="MobiDB-lite"/>
    </source>
</evidence>
<dbReference type="PANTHER" id="PTHR14580">
    <property type="entry name" value="MULTIPLE MYELOMA TUMOR-ASSOCIATED PROTEIN 2 FAMILY MEMBER"/>
    <property type="match status" value="1"/>
</dbReference>
<evidence type="ECO:0000313" key="3">
    <source>
        <dbReference type="EMBL" id="JAC59405.1"/>
    </source>
</evidence>
<reference evidence="3" key="1">
    <citation type="submission" date="2014-05" db="EMBL/GenBank/DDBJ databases">
        <title>The transcriptome of the halophilic microalga Tetraselmis sp. GSL018 isolated from the Great Salt Lake, Utah.</title>
        <authorList>
            <person name="Jinkerson R.E."/>
            <person name="D'Adamo S."/>
            <person name="Posewitz M.C."/>
        </authorList>
    </citation>
    <scope>NUCLEOTIDE SEQUENCE</scope>
    <source>
        <strain evidence="3">GSL018</strain>
    </source>
</reference>
<dbReference type="AlphaFoldDB" id="A0A061QLT8"/>
<accession>A0A061QLT8</accession>
<sequence length="193" mass="21849">MSLYNGPPRGGSRGGKDQFNWEEVKTDKFRENYLGASVKATVGRWQKNRDVFWYTREKSRDEGSLAEEVAAVKAKEEELMLEALGLKPKTRKPVGMNTKLDENEKKMLLRRGGPEDNEEGEDEPVAERDMLRGRCARCRPSRPPQSGWRGPWLLGQSPRRQAGSPGRAAARAPRTAEARRCRAEAAGRLKRNR</sequence>
<protein>
    <submittedName>
        <fullName evidence="3">Multiple myeloma tumor-associated protein 2</fullName>
    </submittedName>
</protein>
<dbReference type="PANTHER" id="PTHR14580:SF0">
    <property type="entry name" value="MULTIPLE MYELOMA TUMOR-ASSOCIATED PROTEIN 2"/>
    <property type="match status" value="1"/>
</dbReference>
<name>A0A061QLT8_9CHLO</name>
<dbReference type="EMBL" id="GBEZ01027971">
    <property type="protein sequence ID" value="JAC59405.1"/>
    <property type="molecule type" value="Transcribed_RNA"/>
</dbReference>
<feature type="domain" description="Multiple myeloma tumor-associated protein 2-like N-terminal" evidence="2">
    <location>
        <begin position="11"/>
        <end position="85"/>
    </location>
</feature>
<evidence type="ECO:0000259" key="2">
    <source>
        <dbReference type="Pfam" id="PF10159"/>
    </source>
</evidence>
<dbReference type="InterPro" id="IPR019315">
    <property type="entry name" value="MMTA2_N"/>
</dbReference>